<reference evidence="3" key="2">
    <citation type="submission" date="2023-05" db="EMBL/GenBank/DDBJ databases">
        <authorList>
            <consortium name="Lawrence Berkeley National Laboratory"/>
            <person name="Steindorff A."/>
            <person name="Hensen N."/>
            <person name="Bonometti L."/>
            <person name="Westerberg I."/>
            <person name="Brannstrom I.O."/>
            <person name="Guillou S."/>
            <person name="Cros-Aarteil S."/>
            <person name="Calhoun S."/>
            <person name="Haridas S."/>
            <person name="Kuo A."/>
            <person name="Mondo S."/>
            <person name="Pangilinan J."/>
            <person name="Riley R."/>
            <person name="Labutti K."/>
            <person name="Andreopoulos B."/>
            <person name="Lipzen A."/>
            <person name="Chen C."/>
            <person name="Yanf M."/>
            <person name="Daum C."/>
            <person name="Ng V."/>
            <person name="Clum A."/>
            <person name="Ohm R."/>
            <person name="Martin F."/>
            <person name="Silar P."/>
            <person name="Natvig D."/>
            <person name="Lalanne C."/>
            <person name="Gautier V."/>
            <person name="Ament-Velasquez S.L."/>
            <person name="Kruys A."/>
            <person name="Hutchinson M.I."/>
            <person name="Powell A.J."/>
            <person name="Barry K."/>
            <person name="Miller A.N."/>
            <person name="Grigoriev I.V."/>
            <person name="Debuchy R."/>
            <person name="Gladieux P."/>
            <person name="Thoren M.H."/>
            <person name="Johannesson H."/>
        </authorList>
    </citation>
    <scope>NUCLEOTIDE SEQUENCE</scope>
    <source>
        <strain evidence="3">PSN293</strain>
    </source>
</reference>
<feature type="domain" description="Rhodopsin" evidence="2">
    <location>
        <begin position="8"/>
        <end position="68"/>
    </location>
</feature>
<dbReference type="InterPro" id="IPR049326">
    <property type="entry name" value="Rhodopsin_dom_fungi"/>
</dbReference>
<evidence type="ECO:0000259" key="2">
    <source>
        <dbReference type="Pfam" id="PF20684"/>
    </source>
</evidence>
<accession>A0AAN6XUA2</accession>
<comment type="caution">
    <text evidence="3">The sequence shown here is derived from an EMBL/GenBank/DDBJ whole genome shotgun (WGS) entry which is preliminary data.</text>
</comment>
<dbReference type="Proteomes" id="UP001301769">
    <property type="component" value="Unassembled WGS sequence"/>
</dbReference>
<protein>
    <recommendedName>
        <fullName evidence="2">Rhodopsin domain-containing protein</fullName>
    </recommendedName>
</protein>
<dbReference type="AlphaFoldDB" id="A0AAN6XUA2"/>
<keyword evidence="1" id="KW-0472">Membrane</keyword>
<keyword evidence="1" id="KW-0812">Transmembrane</keyword>
<keyword evidence="4" id="KW-1185">Reference proteome</keyword>
<organism evidence="3 4">
    <name type="scientific">Rhypophila decipiens</name>
    <dbReference type="NCBI Taxonomy" id="261697"/>
    <lineage>
        <taxon>Eukaryota</taxon>
        <taxon>Fungi</taxon>
        <taxon>Dikarya</taxon>
        <taxon>Ascomycota</taxon>
        <taxon>Pezizomycotina</taxon>
        <taxon>Sordariomycetes</taxon>
        <taxon>Sordariomycetidae</taxon>
        <taxon>Sordariales</taxon>
        <taxon>Naviculisporaceae</taxon>
        <taxon>Rhypophila</taxon>
    </lineage>
</organism>
<proteinExistence type="predicted"/>
<sequence length="68" mass="7702">YVYRATRSLTFQYAVHGLNAFLAFHGILYVLLTAAQCLPVDSIWDRYITDRKCLNTNAIVYSSGILSI</sequence>
<evidence type="ECO:0000256" key="1">
    <source>
        <dbReference type="SAM" id="Phobius"/>
    </source>
</evidence>
<dbReference type="Pfam" id="PF20684">
    <property type="entry name" value="Fung_rhodopsin"/>
    <property type="match status" value="1"/>
</dbReference>
<gene>
    <name evidence="3" type="ORF">QBC37DRAFT_245881</name>
</gene>
<reference evidence="3" key="1">
    <citation type="journal article" date="2023" name="Mol. Phylogenet. Evol.">
        <title>Genome-scale phylogeny and comparative genomics of the fungal order Sordariales.</title>
        <authorList>
            <person name="Hensen N."/>
            <person name="Bonometti L."/>
            <person name="Westerberg I."/>
            <person name="Brannstrom I.O."/>
            <person name="Guillou S."/>
            <person name="Cros-Aarteil S."/>
            <person name="Calhoun S."/>
            <person name="Haridas S."/>
            <person name="Kuo A."/>
            <person name="Mondo S."/>
            <person name="Pangilinan J."/>
            <person name="Riley R."/>
            <person name="LaButti K."/>
            <person name="Andreopoulos B."/>
            <person name="Lipzen A."/>
            <person name="Chen C."/>
            <person name="Yan M."/>
            <person name="Daum C."/>
            <person name="Ng V."/>
            <person name="Clum A."/>
            <person name="Steindorff A."/>
            <person name="Ohm R.A."/>
            <person name="Martin F."/>
            <person name="Silar P."/>
            <person name="Natvig D.O."/>
            <person name="Lalanne C."/>
            <person name="Gautier V."/>
            <person name="Ament-Velasquez S.L."/>
            <person name="Kruys A."/>
            <person name="Hutchinson M.I."/>
            <person name="Powell A.J."/>
            <person name="Barry K."/>
            <person name="Miller A.N."/>
            <person name="Grigoriev I.V."/>
            <person name="Debuchy R."/>
            <person name="Gladieux P."/>
            <person name="Hiltunen Thoren M."/>
            <person name="Johannesson H."/>
        </authorList>
    </citation>
    <scope>NUCLEOTIDE SEQUENCE</scope>
    <source>
        <strain evidence="3">PSN293</strain>
    </source>
</reference>
<feature type="non-terminal residue" evidence="3">
    <location>
        <position position="1"/>
    </location>
</feature>
<dbReference type="EMBL" id="MU858749">
    <property type="protein sequence ID" value="KAK4205846.1"/>
    <property type="molecule type" value="Genomic_DNA"/>
</dbReference>
<feature type="non-terminal residue" evidence="3">
    <location>
        <position position="68"/>
    </location>
</feature>
<keyword evidence="1" id="KW-1133">Transmembrane helix</keyword>
<evidence type="ECO:0000313" key="4">
    <source>
        <dbReference type="Proteomes" id="UP001301769"/>
    </source>
</evidence>
<evidence type="ECO:0000313" key="3">
    <source>
        <dbReference type="EMBL" id="KAK4205846.1"/>
    </source>
</evidence>
<feature type="transmembrane region" description="Helical" evidence="1">
    <location>
        <begin position="20"/>
        <end position="38"/>
    </location>
</feature>
<name>A0AAN6XUA2_9PEZI</name>